<evidence type="ECO:0000256" key="1">
    <source>
        <dbReference type="SAM" id="MobiDB-lite"/>
    </source>
</evidence>
<dbReference type="AlphaFoldDB" id="A0A2P5Y6N1"/>
<protein>
    <submittedName>
        <fullName evidence="2">Uncharacterized protein</fullName>
    </submittedName>
</protein>
<feature type="compositionally biased region" description="Basic and acidic residues" evidence="1">
    <location>
        <begin position="173"/>
        <end position="187"/>
    </location>
</feature>
<evidence type="ECO:0000313" key="2">
    <source>
        <dbReference type="EMBL" id="PPS11244.1"/>
    </source>
</evidence>
<dbReference type="EMBL" id="KZ663617">
    <property type="protein sequence ID" value="PPS11244.1"/>
    <property type="molecule type" value="Genomic_DNA"/>
</dbReference>
<evidence type="ECO:0000313" key="3">
    <source>
        <dbReference type="Proteomes" id="UP000239757"/>
    </source>
</evidence>
<feature type="compositionally biased region" description="Gly residues" evidence="1">
    <location>
        <begin position="198"/>
        <end position="208"/>
    </location>
</feature>
<accession>A0A2P5Y6N1</accession>
<gene>
    <name evidence="2" type="ORF">GOBAR_AA09406</name>
</gene>
<name>A0A2P5Y6N1_GOSBA</name>
<dbReference type="Proteomes" id="UP000239757">
    <property type="component" value="Unassembled WGS sequence"/>
</dbReference>
<proteinExistence type="predicted"/>
<sequence length="208" mass="22437">MKPLYELVCDSTVAEKVGGPNPRQCSIIFMWSILEMPCGDIWPISVSDEDWADVRGMKYGRSKTCPCLMLYKKYASADALEQLGSWMPVAGMRATQHEEGWRILVVTLEDVAPEPFCFFEAGMELEVQKRKPIVVVGGGRDGLWLLNGGSLVEGMGGCVSEGGEGVVGCGGEQRGRKGKEETKKGERGVGVSVTGGLSENGGQGRKDE</sequence>
<reference evidence="2 3" key="1">
    <citation type="submission" date="2015-01" db="EMBL/GenBank/DDBJ databases">
        <title>Genome of allotetraploid Gossypium barbadense reveals genomic plasticity and fiber elongation in cotton evolution.</title>
        <authorList>
            <person name="Chen X."/>
            <person name="Liu X."/>
            <person name="Zhao B."/>
            <person name="Zheng H."/>
            <person name="Hu Y."/>
            <person name="Lu G."/>
            <person name="Yang C."/>
            <person name="Chen J."/>
            <person name="Shan C."/>
            <person name="Zhang L."/>
            <person name="Zhou Y."/>
            <person name="Wang L."/>
            <person name="Guo W."/>
            <person name="Bai Y."/>
            <person name="Ruan J."/>
            <person name="Shangguan X."/>
            <person name="Mao Y."/>
            <person name="Jiang J."/>
            <person name="Zhu Y."/>
            <person name="Lei J."/>
            <person name="Kang H."/>
            <person name="Chen S."/>
            <person name="He X."/>
            <person name="Wang R."/>
            <person name="Wang Y."/>
            <person name="Chen J."/>
            <person name="Wang L."/>
            <person name="Yu S."/>
            <person name="Wang B."/>
            <person name="Wei J."/>
            <person name="Song S."/>
            <person name="Lu X."/>
            <person name="Gao Z."/>
            <person name="Gu W."/>
            <person name="Deng X."/>
            <person name="Ma D."/>
            <person name="Wang S."/>
            <person name="Liang W."/>
            <person name="Fang L."/>
            <person name="Cai C."/>
            <person name="Zhu X."/>
            <person name="Zhou B."/>
            <person name="Zhang Y."/>
            <person name="Chen Z."/>
            <person name="Xu S."/>
            <person name="Zhu R."/>
            <person name="Wang S."/>
            <person name="Zhang T."/>
            <person name="Zhao G."/>
        </authorList>
    </citation>
    <scope>NUCLEOTIDE SEQUENCE [LARGE SCALE GENOMIC DNA]</scope>
    <source>
        <strain evidence="3">cv. Xinhai21</strain>
        <tissue evidence="2">Leaf</tissue>
    </source>
</reference>
<organism evidence="2 3">
    <name type="scientific">Gossypium barbadense</name>
    <name type="common">Sea Island cotton</name>
    <name type="synonym">Hibiscus barbadensis</name>
    <dbReference type="NCBI Taxonomy" id="3634"/>
    <lineage>
        <taxon>Eukaryota</taxon>
        <taxon>Viridiplantae</taxon>
        <taxon>Streptophyta</taxon>
        <taxon>Embryophyta</taxon>
        <taxon>Tracheophyta</taxon>
        <taxon>Spermatophyta</taxon>
        <taxon>Magnoliopsida</taxon>
        <taxon>eudicotyledons</taxon>
        <taxon>Gunneridae</taxon>
        <taxon>Pentapetalae</taxon>
        <taxon>rosids</taxon>
        <taxon>malvids</taxon>
        <taxon>Malvales</taxon>
        <taxon>Malvaceae</taxon>
        <taxon>Malvoideae</taxon>
        <taxon>Gossypium</taxon>
    </lineage>
</organism>
<feature type="region of interest" description="Disordered" evidence="1">
    <location>
        <begin position="169"/>
        <end position="208"/>
    </location>
</feature>